<protein>
    <recommendedName>
        <fullName evidence="1">Cyclin N-terminal domain-containing protein</fullName>
    </recommendedName>
</protein>
<sequence>MDQLHNMLIQERHPSYTSIRDYLHFSCQPHSEISALDRQQLCQWAYSILSACSFDNSIGSVAFSYFDRFLSSHHPRAKFAMTSRHEFQLAFVTALVLALKVRCGMNVELDFVSDRICCGLYPQEDLVEMEKEMLMALGWRLNGPTSHDFIEYFVELLPEQDDFESFKTSLAEDAKSRASSVVMDYSQVLRLPSSIAFESLVEAIQEVGKERFHPYHKLQFLQRISMVTGIGAGHVFSSNSSPAQDHQVSITSSPRTTATESIVCLASQVSEHFMHGQQKGSSYRRIVSPSA</sequence>
<dbReference type="FunFam" id="1.10.472.10:FF:000093">
    <property type="entry name" value="Predicted protein"/>
    <property type="match status" value="1"/>
</dbReference>
<gene>
    <name evidence="2" type="ORF">HJC23_008027</name>
</gene>
<evidence type="ECO:0000313" key="2">
    <source>
        <dbReference type="EMBL" id="KAL3794571.1"/>
    </source>
</evidence>
<dbReference type="InterPro" id="IPR006671">
    <property type="entry name" value="Cyclin_N"/>
</dbReference>
<dbReference type="SUPFAM" id="SSF47954">
    <property type="entry name" value="Cyclin-like"/>
    <property type="match status" value="1"/>
</dbReference>
<dbReference type="EMBL" id="JABMIG020000079">
    <property type="protein sequence ID" value="KAL3794571.1"/>
    <property type="molecule type" value="Genomic_DNA"/>
</dbReference>
<keyword evidence="3" id="KW-1185">Reference proteome</keyword>
<feature type="domain" description="Cyclin N-terminal" evidence="1">
    <location>
        <begin position="8"/>
        <end position="142"/>
    </location>
</feature>
<proteinExistence type="predicted"/>
<reference evidence="2 3" key="1">
    <citation type="journal article" date="2020" name="G3 (Bethesda)">
        <title>Improved Reference Genome for Cyclotella cryptica CCMP332, a Model for Cell Wall Morphogenesis, Salinity Adaptation, and Lipid Production in Diatoms (Bacillariophyta).</title>
        <authorList>
            <person name="Roberts W.R."/>
            <person name="Downey K.M."/>
            <person name="Ruck E.C."/>
            <person name="Traller J.C."/>
            <person name="Alverson A.J."/>
        </authorList>
    </citation>
    <scope>NUCLEOTIDE SEQUENCE [LARGE SCALE GENOMIC DNA]</scope>
    <source>
        <strain evidence="2 3">CCMP332</strain>
    </source>
</reference>
<evidence type="ECO:0000259" key="1">
    <source>
        <dbReference type="Pfam" id="PF00134"/>
    </source>
</evidence>
<dbReference type="AlphaFoldDB" id="A0ABD3Q4W1"/>
<dbReference type="InterPro" id="IPR039361">
    <property type="entry name" value="Cyclin"/>
</dbReference>
<evidence type="ECO:0000313" key="3">
    <source>
        <dbReference type="Proteomes" id="UP001516023"/>
    </source>
</evidence>
<accession>A0ABD3Q4W1</accession>
<comment type="caution">
    <text evidence="2">The sequence shown here is derived from an EMBL/GenBank/DDBJ whole genome shotgun (WGS) entry which is preliminary data.</text>
</comment>
<name>A0ABD3Q4W1_9STRA</name>
<dbReference type="Gene3D" id="1.10.472.10">
    <property type="entry name" value="Cyclin-like"/>
    <property type="match status" value="2"/>
</dbReference>
<dbReference type="Pfam" id="PF00134">
    <property type="entry name" value="Cyclin_N"/>
    <property type="match status" value="1"/>
</dbReference>
<dbReference type="Proteomes" id="UP001516023">
    <property type="component" value="Unassembled WGS sequence"/>
</dbReference>
<organism evidence="2 3">
    <name type="scientific">Cyclotella cryptica</name>
    <dbReference type="NCBI Taxonomy" id="29204"/>
    <lineage>
        <taxon>Eukaryota</taxon>
        <taxon>Sar</taxon>
        <taxon>Stramenopiles</taxon>
        <taxon>Ochrophyta</taxon>
        <taxon>Bacillariophyta</taxon>
        <taxon>Coscinodiscophyceae</taxon>
        <taxon>Thalassiosirophycidae</taxon>
        <taxon>Stephanodiscales</taxon>
        <taxon>Stephanodiscaceae</taxon>
        <taxon>Cyclotella</taxon>
    </lineage>
</organism>
<dbReference type="InterPro" id="IPR036915">
    <property type="entry name" value="Cyclin-like_sf"/>
</dbReference>
<dbReference type="PANTHER" id="PTHR10177">
    <property type="entry name" value="CYCLINS"/>
    <property type="match status" value="1"/>
</dbReference>